<feature type="region of interest" description="Disordered" evidence="3">
    <location>
        <begin position="232"/>
        <end position="255"/>
    </location>
</feature>
<dbReference type="EMBL" id="LXJU01000010">
    <property type="protein sequence ID" value="OGE52477.1"/>
    <property type="molecule type" value="Genomic_DNA"/>
</dbReference>
<evidence type="ECO:0000256" key="2">
    <source>
        <dbReference type="ARBA" id="ARBA00023157"/>
    </source>
</evidence>
<accession>A0A1F5LH72</accession>
<dbReference type="InterPro" id="IPR000675">
    <property type="entry name" value="Cutinase/axe"/>
</dbReference>
<dbReference type="STRING" id="1835702.A0A1F5LH72"/>
<evidence type="ECO:0000313" key="7">
    <source>
        <dbReference type="Proteomes" id="UP000177622"/>
    </source>
</evidence>
<keyword evidence="4" id="KW-0472">Membrane</keyword>
<dbReference type="Pfam" id="PF01083">
    <property type="entry name" value="Cutinase"/>
    <property type="match status" value="1"/>
</dbReference>
<feature type="signal peptide" evidence="5">
    <location>
        <begin position="1"/>
        <end position="22"/>
    </location>
</feature>
<evidence type="ECO:0000256" key="1">
    <source>
        <dbReference type="ARBA" id="ARBA00022801"/>
    </source>
</evidence>
<reference evidence="6 7" key="1">
    <citation type="journal article" date="2016" name="Sci. Rep.">
        <title>Penicillium arizonense, a new, genome sequenced fungal species, reveals a high chemical diversity in secreted metabolites.</title>
        <authorList>
            <person name="Grijseels S."/>
            <person name="Nielsen J.C."/>
            <person name="Randelovic M."/>
            <person name="Nielsen J."/>
            <person name="Nielsen K.F."/>
            <person name="Workman M."/>
            <person name="Frisvad J.C."/>
        </authorList>
    </citation>
    <scope>NUCLEOTIDE SEQUENCE [LARGE SCALE GENOMIC DNA]</scope>
    <source>
        <strain evidence="6 7">CBS 141311</strain>
    </source>
</reference>
<dbReference type="AlphaFoldDB" id="A0A1F5LH72"/>
<keyword evidence="7" id="KW-1185">Reference proteome</keyword>
<evidence type="ECO:0000313" key="6">
    <source>
        <dbReference type="EMBL" id="OGE52477.1"/>
    </source>
</evidence>
<dbReference type="SUPFAM" id="SSF53474">
    <property type="entry name" value="alpha/beta-Hydrolases"/>
    <property type="match status" value="1"/>
</dbReference>
<keyword evidence="1" id="KW-0378">Hydrolase</keyword>
<dbReference type="SMART" id="SM01110">
    <property type="entry name" value="Cutinase"/>
    <property type="match status" value="1"/>
</dbReference>
<name>A0A1F5LH72_PENAI</name>
<dbReference type="InterPro" id="IPR029058">
    <property type="entry name" value="AB_hydrolase_fold"/>
</dbReference>
<dbReference type="Proteomes" id="UP000177622">
    <property type="component" value="Unassembled WGS sequence"/>
</dbReference>
<protein>
    <recommendedName>
        <fullName evidence="8">Cutinase</fullName>
    </recommendedName>
</protein>
<dbReference type="RefSeq" id="XP_022487919.1">
    <property type="nucleotide sequence ID" value="XM_022632216.1"/>
</dbReference>
<dbReference type="PANTHER" id="PTHR33630">
    <property type="entry name" value="CUTINASE RV1984C-RELATED-RELATED"/>
    <property type="match status" value="1"/>
</dbReference>
<keyword evidence="4" id="KW-1133">Transmembrane helix</keyword>
<dbReference type="GO" id="GO:0052689">
    <property type="term" value="F:carboxylic ester hydrolase activity"/>
    <property type="evidence" value="ECO:0007669"/>
    <property type="project" value="UniProtKB-ARBA"/>
</dbReference>
<sequence length="291" mass="31700">MYGVIAKIIWAFASLLLRQSHAQAPDECAMVHAIIARGQGGGDDLNVMSTLSDLILQQIPGSTTVGLPYDHENVLSNEAKRLTVHDGAVLMQEFIGEYSESCPETKLVVVGYSMGAIVMMDAICGTSQVGFFFVAPLKRSYNESIIAAIAYGDETYLPGMPWNVDSKADSYFDSWSSNLDNASTETRHSLVLKYETNFEVNVKSDDGIVTSRLIVCKHGEAIIQRPKFSASPDAHRLYSSPPRSSPRPPPAPQSRSNFPVIPIIALLAISSGAYVLLVKSRTGQAPTRKEF</sequence>
<evidence type="ECO:0000256" key="4">
    <source>
        <dbReference type="SAM" id="Phobius"/>
    </source>
</evidence>
<feature type="chain" id="PRO_5009519588" description="Cutinase" evidence="5">
    <location>
        <begin position="23"/>
        <end position="291"/>
    </location>
</feature>
<keyword evidence="5" id="KW-0732">Signal</keyword>
<feature type="compositionally biased region" description="Pro residues" evidence="3">
    <location>
        <begin position="243"/>
        <end position="252"/>
    </location>
</feature>
<feature type="transmembrane region" description="Helical" evidence="4">
    <location>
        <begin position="258"/>
        <end position="278"/>
    </location>
</feature>
<dbReference type="Gene3D" id="3.40.50.1820">
    <property type="entry name" value="alpha/beta hydrolase"/>
    <property type="match status" value="1"/>
</dbReference>
<organism evidence="6 7">
    <name type="scientific">Penicillium arizonense</name>
    <dbReference type="NCBI Taxonomy" id="1835702"/>
    <lineage>
        <taxon>Eukaryota</taxon>
        <taxon>Fungi</taxon>
        <taxon>Dikarya</taxon>
        <taxon>Ascomycota</taxon>
        <taxon>Pezizomycotina</taxon>
        <taxon>Eurotiomycetes</taxon>
        <taxon>Eurotiomycetidae</taxon>
        <taxon>Eurotiales</taxon>
        <taxon>Aspergillaceae</taxon>
        <taxon>Penicillium</taxon>
    </lineage>
</organism>
<gene>
    <name evidence="6" type="ORF">PENARI_c010G04348</name>
</gene>
<dbReference type="GO" id="GO:0072330">
    <property type="term" value="P:monocarboxylic acid biosynthetic process"/>
    <property type="evidence" value="ECO:0007669"/>
    <property type="project" value="UniProtKB-ARBA"/>
</dbReference>
<dbReference type="GeneID" id="34576950"/>
<comment type="caution">
    <text evidence="6">The sequence shown here is derived from an EMBL/GenBank/DDBJ whole genome shotgun (WGS) entry which is preliminary data.</text>
</comment>
<dbReference type="OrthoDB" id="2586582at2759"/>
<evidence type="ECO:0000256" key="3">
    <source>
        <dbReference type="SAM" id="MobiDB-lite"/>
    </source>
</evidence>
<evidence type="ECO:0000256" key="5">
    <source>
        <dbReference type="SAM" id="SignalP"/>
    </source>
</evidence>
<dbReference type="PANTHER" id="PTHR33630:SF9">
    <property type="entry name" value="CUTINASE 4"/>
    <property type="match status" value="1"/>
</dbReference>
<proteinExistence type="predicted"/>
<evidence type="ECO:0008006" key="8">
    <source>
        <dbReference type="Google" id="ProtNLM"/>
    </source>
</evidence>
<keyword evidence="2" id="KW-1015">Disulfide bond</keyword>
<keyword evidence="4" id="KW-0812">Transmembrane</keyword>
<dbReference type="GO" id="GO:0017000">
    <property type="term" value="P:antibiotic biosynthetic process"/>
    <property type="evidence" value="ECO:0007669"/>
    <property type="project" value="UniProtKB-ARBA"/>
</dbReference>